<reference evidence="5 6" key="1">
    <citation type="journal article" date="2012" name="J. Bacteriol.">
        <title>Draft Genome Sequences of Four Axenic Mycoplasma genitalium Strains Isolated from Denmark, Japan, and Australia.</title>
        <authorList>
            <person name="McGowin C.L."/>
            <person name="Ma L."/>
            <person name="Jensen J.S."/>
            <person name="Mancuso M.M."/>
            <person name="Hamasuna R."/>
            <person name="Adegboye D."/>
            <person name="Martin D.H."/>
        </authorList>
    </citation>
    <scope>NUCLEOTIDE SEQUENCE [LARGE SCALE GENOMIC DNA]</scope>
    <source>
        <strain evidence="5 6">M6320</strain>
    </source>
</reference>
<sequence>MQLKKPHFQPNKIANCIVIGGMIALGKTTIANTLANHIQAAKVVCELETNDQLVELLLAKMYERSDELLYSPLFQLYFTLNRFGKYQNNCNTINPTIFDRSIFEDWLFAKHNIIRPAVFSYYNQLWNRLAKELVNKHGVPNLYVILDGDWKLFEKRLFMRNRKVEIDNFTKNQLYFQNLHRVYTGFMEAVCNDFGINYCIIDAKLPIVTIIKMILEKLKLQKLDWKFI</sequence>
<dbReference type="EMBL" id="CP003772">
    <property type="protein sequence ID" value="AFQ04093.1"/>
    <property type="molecule type" value="Genomic_DNA"/>
</dbReference>
<name>A0ABC7ZI74_MYCGT</name>
<dbReference type="GeneID" id="99647133"/>
<dbReference type="PANTHER" id="PTHR10513">
    <property type="entry name" value="DEOXYNUCLEOSIDE KINASE"/>
    <property type="match status" value="1"/>
</dbReference>
<dbReference type="SMR" id="A0ABC7ZI74"/>
<dbReference type="KEGG" id="mgx:CM1_01615"/>
<keyword evidence="3" id="KW-0547">Nucleotide-binding</keyword>
<evidence type="ECO:0000256" key="1">
    <source>
        <dbReference type="PIRSR" id="PIRSR000705-1"/>
    </source>
</evidence>
<evidence type="ECO:0000259" key="4">
    <source>
        <dbReference type="Pfam" id="PF01712"/>
    </source>
</evidence>
<protein>
    <submittedName>
        <fullName evidence="5">Deoxyguanosine kinase</fullName>
    </submittedName>
</protein>
<evidence type="ECO:0000313" key="5">
    <source>
        <dbReference type="EMBL" id="AFQ04093.1"/>
    </source>
</evidence>
<dbReference type="InterPro" id="IPR002624">
    <property type="entry name" value="DCK/DGK"/>
</dbReference>
<feature type="binding site" evidence="3">
    <location>
        <begin position="156"/>
        <end position="160"/>
    </location>
    <ligand>
        <name>ATP</name>
        <dbReference type="ChEBI" id="CHEBI:30616"/>
    </ligand>
</feature>
<dbReference type="AlphaFoldDB" id="A0ABC7ZI74"/>
<feature type="active site" description="Proton acceptor" evidence="1">
    <location>
        <position position="99"/>
    </location>
</feature>
<dbReference type="RefSeq" id="WP_009885899.1">
    <property type="nucleotide sequence ID" value="NC_018497.1"/>
</dbReference>
<keyword evidence="5" id="KW-0808">Transferase</keyword>
<dbReference type="GO" id="GO:0019136">
    <property type="term" value="F:deoxynucleoside kinase activity"/>
    <property type="evidence" value="ECO:0007669"/>
    <property type="project" value="UniProtKB-ARBA"/>
</dbReference>
<dbReference type="InterPro" id="IPR031314">
    <property type="entry name" value="DNK_dom"/>
</dbReference>
<accession>A0ABC7ZI74</accession>
<dbReference type="Gene3D" id="3.40.50.300">
    <property type="entry name" value="P-loop containing nucleotide triphosphate hydrolases"/>
    <property type="match status" value="1"/>
</dbReference>
<keyword evidence="3" id="KW-0067">ATP-binding</keyword>
<feature type="binding site" evidence="2">
    <location>
        <position position="75"/>
    </location>
    <ligand>
        <name>substrate</name>
    </ligand>
</feature>
<dbReference type="CDD" id="cd01673">
    <property type="entry name" value="dNK"/>
    <property type="match status" value="1"/>
</dbReference>
<organism evidence="5 6">
    <name type="scientific">Mycoplasmoides genitalium M6320</name>
    <dbReference type="NCBI Taxonomy" id="662945"/>
    <lineage>
        <taxon>Bacteria</taxon>
        <taxon>Bacillati</taxon>
        <taxon>Mycoplasmatota</taxon>
        <taxon>Mycoplasmoidales</taxon>
        <taxon>Mycoplasmoidaceae</taxon>
        <taxon>Mycoplasmoides</taxon>
    </lineage>
</organism>
<feature type="domain" description="Deoxynucleoside kinase" evidence="4">
    <location>
        <begin position="17"/>
        <end position="191"/>
    </location>
</feature>
<feature type="binding site" evidence="2">
    <location>
        <position position="105"/>
    </location>
    <ligand>
        <name>substrate</name>
    </ligand>
</feature>
<evidence type="ECO:0000256" key="2">
    <source>
        <dbReference type="PIRSR" id="PIRSR000705-2"/>
    </source>
</evidence>
<dbReference type="SUPFAM" id="SSF52540">
    <property type="entry name" value="P-loop containing nucleoside triphosphate hydrolases"/>
    <property type="match status" value="1"/>
</dbReference>
<gene>
    <name evidence="5" type="ORF">CM1_01615</name>
</gene>
<dbReference type="InterPro" id="IPR050566">
    <property type="entry name" value="Deoxyribonucleoside_kinase"/>
</dbReference>
<dbReference type="Pfam" id="PF01712">
    <property type="entry name" value="dNK"/>
    <property type="match status" value="1"/>
</dbReference>
<feature type="binding site" evidence="3">
    <location>
        <begin position="21"/>
        <end position="29"/>
    </location>
    <ligand>
        <name>ATP</name>
        <dbReference type="ChEBI" id="CHEBI:30616"/>
    </ligand>
</feature>
<evidence type="ECO:0000256" key="3">
    <source>
        <dbReference type="PIRSR" id="PIRSR000705-3"/>
    </source>
</evidence>
<dbReference type="Proteomes" id="UP000005254">
    <property type="component" value="Chromosome"/>
</dbReference>
<feature type="binding site" evidence="2">
    <location>
        <position position="62"/>
    </location>
    <ligand>
        <name>substrate</name>
    </ligand>
</feature>
<feature type="binding site" evidence="2">
    <location>
        <position position="46"/>
    </location>
    <ligand>
        <name>substrate</name>
    </ligand>
</feature>
<feature type="binding site" evidence="2">
    <location>
        <position position="165"/>
    </location>
    <ligand>
        <name>substrate</name>
    </ligand>
</feature>
<dbReference type="InterPro" id="IPR027417">
    <property type="entry name" value="P-loop_NTPase"/>
</dbReference>
<proteinExistence type="predicted"/>
<dbReference type="PIRSF" id="PIRSF000705">
    <property type="entry name" value="DNK"/>
    <property type="match status" value="1"/>
</dbReference>
<feature type="binding site" evidence="2">
    <location>
        <position position="100"/>
    </location>
    <ligand>
        <name>substrate</name>
    </ligand>
</feature>
<keyword evidence="5" id="KW-0418">Kinase</keyword>
<dbReference type="PANTHER" id="PTHR10513:SF35">
    <property type="entry name" value="DEOXYADENOSINE KINASE"/>
    <property type="match status" value="1"/>
</dbReference>
<evidence type="ECO:0000313" key="6">
    <source>
        <dbReference type="Proteomes" id="UP000005254"/>
    </source>
</evidence>